<evidence type="ECO:0000259" key="2">
    <source>
        <dbReference type="SMART" id="SM00822"/>
    </source>
</evidence>
<comment type="similarity">
    <text evidence="1">Belongs to the NAD(P)-dependent epimerase/dehydratase family.</text>
</comment>
<dbReference type="EC" id="5.1.3.2" evidence="3"/>
<organism evidence="3 4">
    <name type="scientific">Kutzneria kofuensis</name>
    <dbReference type="NCBI Taxonomy" id="103725"/>
    <lineage>
        <taxon>Bacteria</taxon>
        <taxon>Bacillati</taxon>
        <taxon>Actinomycetota</taxon>
        <taxon>Actinomycetes</taxon>
        <taxon>Pseudonocardiales</taxon>
        <taxon>Pseudonocardiaceae</taxon>
        <taxon>Kutzneria</taxon>
    </lineage>
</organism>
<keyword evidence="4" id="KW-1185">Reference proteome</keyword>
<dbReference type="InterPro" id="IPR057326">
    <property type="entry name" value="KR_dom"/>
</dbReference>
<accession>A0A7W9KEW3</accession>
<dbReference type="PANTHER" id="PTHR43000">
    <property type="entry name" value="DTDP-D-GLUCOSE 4,6-DEHYDRATASE-RELATED"/>
    <property type="match status" value="1"/>
</dbReference>
<dbReference type="SMART" id="SM00822">
    <property type="entry name" value="PKS_KR"/>
    <property type="match status" value="1"/>
</dbReference>
<dbReference type="InterPro" id="IPR036291">
    <property type="entry name" value="NAD(P)-bd_dom_sf"/>
</dbReference>
<dbReference type="InterPro" id="IPR001509">
    <property type="entry name" value="Epimerase_deHydtase"/>
</dbReference>
<dbReference type="Gene3D" id="3.90.25.10">
    <property type="entry name" value="UDP-galactose 4-epimerase, domain 1"/>
    <property type="match status" value="1"/>
</dbReference>
<evidence type="ECO:0000313" key="3">
    <source>
        <dbReference type="EMBL" id="MBB5891316.1"/>
    </source>
</evidence>
<dbReference type="EMBL" id="JACHIR010000001">
    <property type="protein sequence ID" value="MBB5891316.1"/>
    <property type="molecule type" value="Genomic_DNA"/>
</dbReference>
<dbReference type="Pfam" id="PF01370">
    <property type="entry name" value="Epimerase"/>
    <property type="match status" value="1"/>
</dbReference>
<proteinExistence type="inferred from homology"/>
<gene>
    <name evidence="3" type="ORF">BJ998_002512</name>
</gene>
<evidence type="ECO:0000313" key="4">
    <source>
        <dbReference type="Proteomes" id="UP000585638"/>
    </source>
</evidence>
<dbReference type="Proteomes" id="UP000585638">
    <property type="component" value="Unassembled WGS sequence"/>
</dbReference>
<dbReference type="Gene3D" id="3.40.50.720">
    <property type="entry name" value="NAD(P)-binding Rossmann-like Domain"/>
    <property type="match status" value="1"/>
</dbReference>
<evidence type="ECO:0000256" key="1">
    <source>
        <dbReference type="ARBA" id="ARBA00007637"/>
    </source>
</evidence>
<dbReference type="SUPFAM" id="SSF51735">
    <property type="entry name" value="NAD(P)-binding Rossmann-fold domains"/>
    <property type="match status" value="1"/>
</dbReference>
<name>A0A7W9KEW3_9PSEU</name>
<dbReference type="AlphaFoldDB" id="A0A7W9KEW3"/>
<sequence>MTMRVLVTGAAGFVGRAVVRRLCRAGHDVVALVHRTTAEFPAECQVRTADLHDLDDVVADVDGVCHLAGATRVRDSFAAPVEYFHTNVTGTLALLAALDRVRPAARLVFASTAAVYGSSAVQPISEAAAPNPQSPYAASKHAAEAAVHWQSATGRLGAITLRAFNIAGPGDTDLTRLIPKLIAVSAGQAPFLEINGDGAAVRDFLHVDDFAAAIDAALAACRLGEHRIYNVSGTRASIADVVRTARAVTGVDIEVRHRPPQPEPSIVVGDSARIRSELGWRPWSSTLTRIIADAWEAHVPLATMGAPR</sequence>
<protein>
    <submittedName>
        <fullName evidence="3">UDP-glucose 4-epimerase</fullName>
        <ecNumber evidence="3">5.1.3.2</ecNumber>
    </submittedName>
</protein>
<dbReference type="GO" id="GO:0003978">
    <property type="term" value="F:UDP-glucose 4-epimerase activity"/>
    <property type="evidence" value="ECO:0007669"/>
    <property type="project" value="UniProtKB-EC"/>
</dbReference>
<feature type="domain" description="Ketoreductase" evidence="2">
    <location>
        <begin position="3"/>
        <end position="172"/>
    </location>
</feature>
<keyword evidence="3" id="KW-0413">Isomerase</keyword>
<comment type="caution">
    <text evidence="3">The sequence shown here is derived from an EMBL/GenBank/DDBJ whole genome shotgun (WGS) entry which is preliminary data.</text>
</comment>
<reference evidence="3 4" key="1">
    <citation type="submission" date="2020-08" db="EMBL/GenBank/DDBJ databases">
        <title>Sequencing the genomes of 1000 actinobacteria strains.</title>
        <authorList>
            <person name="Klenk H.-P."/>
        </authorList>
    </citation>
    <scope>NUCLEOTIDE SEQUENCE [LARGE SCALE GENOMIC DNA]</scope>
    <source>
        <strain evidence="3 4">DSM 43851</strain>
    </source>
</reference>